<feature type="compositionally biased region" description="Low complexity" evidence="1">
    <location>
        <begin position="48"/>
        <end position="59"/>
    </location>
</feature>
<sequence>MSFGKIKSIGTGTITVYTAEAPTAPQGGAAGGNGGPAGSPMPLPSGSPPAAGEGPSAAGSPGGGQPQQSFTSETVTLTVNAETKLVSVSMTNGKRTETAITLSELKAGDVIQYVLKSGSKIAESITLTDTGSGGNDQTS</sequence>
<organism evidence="2 3">
    <name type="scientific">Paenibacillus stellifer</name>
    <dbReference type="NCBI Taxonomy" id="169760"/>
    <lineage>
        <taxon>Bacteria</taxon>
        <taxon>Bacillati</taxon>
        <taxon>Bacillota</taxon>
        <taxon>Bacilli</taxon>
        <taxon>Bacillales</taxon>
        <taxon>Paenibacillaceae</taxon>
        <taxon>Paenibacillus</taxon>
    </lineage>
</organism>
<accession>A0A089LWI3</accession>
<evidence type="ECO:0000313" key="2">
    <source>
        <dbReference type="EMBL" id="AIQ64495.1"/>
    </source>
</evidence>
<dbReference type="Proteomes" id="UP000029507">
    <property type="component" value="Chromosome"/>
</dbReference>
<keyword evidence="3" id="KW-1185">Reference proteome</keyword>
<name>A0A089LWI3_9BACL</name>
<reference evidence="2 3" key="1">
    <citation type="submission" date="2014-08" db="EMBL/GenBank/DDBJ databases">
        <title>Comparative genomics of the Paenibacillus odorifer group.</title>
        <authorList>
            <person name="den Bakker H.C."/>
            <person name="Tsai Y.-C."/>
            <person name="Martin N."/>
            <person name="Korlach J."/>
            <person name="Wiedmann M."/>
        </authorList>
    </citation>
    <scope>NUCLEOTIDE SEQUENCE [LARGE SCALE GENOMIC DNA]</scope>
    <source>
        <strain evidence="2 3">DSM 14472</strain>
    </source>
</reference>
<feature type="region of interest" description="Disordered" evidence="1">
    <location>
        <begin position="22"/>
        <end position="74"/>
    </location>
</feature>
<evidence type="ECO:0008006" key="4">
    <source>
        <dbReference type="Google" id="ProtNLM"/>
    </source>
</evidence>
<feature type="compositionally biased region" description="Gly residues" evidence="1">
    <location>
        <begin position="28"/>
        <end position="37"/>
    </location>
</feature>
<proteinExistence type="predicted"/>
<protein>
    <recommendedName>
        <fullName evidence="4">DUF5666 domain-containing protein</fullName>
    </recommendedName>
</protein>
<dbReference type="AlphaFoldDB" id="A0A089LWI3"/>
<dbReference type="STRING" id="169760.PSTEL_16685"/>
<dbReference type="EMBL" id="CP009286">
    <property type="protein sequence ID" value="AIQ64495.1"/>
    <property type="molecule type" value="Genomic_DNA"/>
</dbReference>
<dbReference type="KEGG" id="pste:PSTEL_16685"/>
<evidence type="ECO:0000313" key="3">
    <source>
        <dbReference type="Proteomes" id="UP000029507"/>
    </source>
</evidence>
<dbReference type="HOGENOM" id="CLU_1843170_0_0_9"/>
<evidence type="ECO:0000256" key="1">
    <source>
        <dbReference type="SAM" id="MobiDB-lite"/>
    </source>
</evidence>
<gene>
    <name evidence="2" type="ORF">PSTEL_16685</name>
</gene>